<evidence type="ECO:0000256" key="1">
    <source>
        <dbReference type="SAM" id="Phobius"/>
    </source>
</evidence>
<organism evidence="3 4">
    <name type="scientific">Kangiella spongicola</name>
    <dbReference type="NCBI Taxonomy" id="796379"/>
    <lineage>
        <taxon>Bacteria</taxon>
        <taxon>Pseudomonadati</taxon>
        <taxon>Pseudomonadota</taxon>
        <taxon>Gammaproteobacteria</taxon>
        <taxon>Kangiellales</taxon>
        <taxon>Kangiellaceae</taxon>
        <taxon>Kangiella</taxon>
    </lineage>
</organism>
<keyword evidence="1" id="KW-0472">Membrane</keyword>
<accession>A0A318D5K7</accession>
<feature type="transmembrane region" description="Helical" evidence="1">
    <location>
        <begin position="26"/>
        <end position="50"/>
    </location>
</feature>
<dbReference type="OrthoDB" id="9807744at2"/>
<keyword evidence="1" id="KW-0812">Transmembrane</keyword>
<dbReference type="InterPro" id="IPR007349">
    <property type="entry name" value="DUF418"/>
</dbReference>
<proteinExistence type="predicted"/>
<feature type="transmembrane region" description="Helical" evidence="1">
    <location>
        <begin position="368"/>
        <end position="390"/>
    </location>
</feature>
<dbReference type="PANTHER" id="PTHR30590">
    <property type="entry name" value="INNER MEMBRANE PROTEIN"/>
    <property type="match status" value="1"/>
</dbReference>
<feature type="transmembrane region" description="Helical" evidence="1">
    <location>
        <begin position="260"/>
        <end position="278"/>
    </location>
</feature>
<reference evidence="3 4" key="1">
    <citation type="submission" date="2018-05" db="EMBL/GenBank/DDBJ databases">
        <title>Kangiella spongicola genome sequence.</title>
        <authorList>
            <person name="Maclea K.S."/>
            <person name="Goen A.E."/>
            <person name="Kelley C."/>
            <person name="Underriner A."/>
            <person name="Silverwood T."/>
            <person name="Trachtenberg A.M."/>
        </authorList>
    </citation>
    <scope>NUCLEOTIDE SEQUENCE [LARGE SCALE GENOMIC DNA]</scope>
    <source>
        <strain evidence="3 4">ATCC BAA-2076</strain>
    </source>
</reference>
<comment type="caution">
    <text evidence="3">The sequence shown here is derived from an EMBL/GenBank/DDBJ whole genome shotgun (WGS) entry which is preliminary data.</text>
</comment>
<feature type="transmembrane region" description="Helical" evidence="1">
    <location>
        <begin position="155"/>
        <end position="177"/>
    </location>
</feature>
<feature type="transmembrane region" description="Helical" evidence="1">
    <location>
        <begin position="226"/>
        <end position="248"/>
    </location>
</feature>
<dbReference type="RefSeq" id="WP_110199872.1">
    <property type="nucleotide sequence ID" value="NZ_QICH01000001.1"/>
</dbReference>
<dbReference type="Pfam" id="PF04235">
    <property type="entry name" value="DUF418"/>
    <property type="match status" value="1"/>
</dbReference>
<evidence type="ECO:0000259" key="2">
    <source>
        <dbReference type="Pfam" id="PF04235"/>
    </source>
</evidence>
<feature type="domain" description="DUF418" evidence="2">
    <location>
        <begin position="247"/>
        <end position="407"/>
    </location>
</feature>
<feature type="transmembrane region" description="Helical" evidence="1">
    <location>
        <begin position="78"/>
        <end position="94"/>
    </location>
</feature>
<name>A0A318D5K7_9GAMM</name>
<evidence type="ECO:0000313" key="3">
    <source>
        <dbReference type="EMBL" id="PXF64143.1"/>
    </source>
</evidence>
<keyword evidence="4" id="KW-1185">Reference proteome</keyword>
<protein>
    <recommendedName>
        <fullName evidence="2">DUF418 domain-containing protein</fullName>
    </recommendedName>
</protein>
<keyword evidence="1" id="KW-1133">Transmembrane helix</keyword>
<feature type="transmembrane region" description="Helical" evidence="1">
    <location>
        <begin position="114"/>
        <end position="143"/>
    </location>
</feature>
<feature type="transmembrane region" description="Helical" evidence="1">
    <location>
        <begin position="298"/>
        <end position="320"/>
    </location>
</feature>
<sequence length="415" mass="47070">MSETTTIKPIKINPTTSSERYHALDLIRGIAVAGILIMNIYAFANIYAYYVNPMALGTPSDIDLYTWVMTHIFADQKFYTLFSMLFGAGIMLMAQRAQANGLPSAGLHYRRMLWLLAIGIIHAIFIWYGDILVTYAITGLWVYLFARSTGASTKLIVGGIFIAIMIGLMSLLALFVGDMPAEDLSDMMDMFAPSDEFITQETAVYTSDYASQLDHRTEFFLANLPMMALFFGLFRIGGSMLLGMGLYQLGILTAERSRSFYIKLMLFGFIIGFGITAYDTYALLESNFSLNTSMLSFMSLNSMGAVFVALGYIALFCLWVKSNRFIAFRKRLEAVGRMAFTNYISQSIICTLIFYSHGFGLFGQLDRYQLMIIVAIIFMAQLLWSPWWLARFQFGPLEWLWRSLSYGRKQPFRKV</sequence>
<feature type="transmembrane region" description="Helical" evidence="1">
    <location>
        <begin position="340"/>
        <end position="362"/>
    </location>
</feature>
<evidence type="ECO:0000313" key="4">
    <source>
        <dbReference type="Proteomes" id="UP000247689"/>
    </source>
</evidence>
<dbReference type="EMBL" id="QICH01000001">
    <property type="protein sequence ID" value="PXF64143.1"/>
    <property type="molecule type" value="Genomic_DNA"/>
</dbReference>
<dbReference type="PANTHER" id="PTHR30590:SF2">
    <property type="entry name" value="INNER MEMBRANE PROTEIN"/>
    <property type="match status" value="1"/>
</dbReference>
<dbReference type="InterPro" id="IPR052529">
    <property type="entry name" value="Bact_Transport_Assoc"/>
</dbReference>
<dbReference type="AlphaFoldDB" id="A0A318D5K7"/>
<gene>
    <name evidence="3" type="ORF">DL796_03105</name>
</gene>
<dbReference type="Proteomes" id="UP000247689">
    <property type="component" value="Unassembled WGS sequence"/>
</dbReference>